<comment type="caution">
    <text evidence="3">The sequence shown here is derived from an EMBL/GenBank/DDBJ whole genome shotgun (WGS) entry which is preliminary data.</text>
</comment>
<dbReference type="Pfam" id="PF02866">
    <property type="entry name" value="Ldh_1_C"/>
    <property type="match status" value="1"/>
</dbReference>
<organism evidence="3 4">
    <name type="scientific">Peribacillus deserti</name>
    <dbReference type="NCBI Taxonomy" id="673318"/>
    <lineage>
        <taxon>Bacteria</taxon>
        <taxon>Bacillati</taxon>
        <taxon>Bacillota</taxon>
        <taxon>Bacilli</taxon>
        <taxon>Bacillales</taxon>
        <taxon>Bacillaceae</taxon>
        <taxon>Peribacillus</taxon>
    </lineage>
</organism>
<accession>A0A2N5M5Q7</accession>
<dbReference type="InterPro" id="IPR022383">
    <property type="entry name" value="Lactate/malate_DH_C"/>
</dbReference>
<dbReference type="RefSeq" id="WP_101642299.1">
    <property type="nucleotide sequence ID" value="NZ_PGUY01000036.1"/>
</dbReference>
<name>A0A2N5M5Q7_9BACI</name>
<gene>
    <name evidence="3" type="ORF">CUU66_11655</name>
</gene>
<dbReference type="Gene3D" id="3.90.110.10">
    <property type="entry name" value="Lactate dehydrogenase/glycoside hydrolase, family 4, C-terminal"/>
    <property type="match status" value="1"/>
</dbReference>
<dbReference type="InterPro" id="IPR015955">
    <property type="entry name" value="Lactate_DH/Glyco_Ohase_4_C"/>
</dbReference>
<dbReference type="GO" id="GO:0004459">
    <property type="term" value="F:L-lactate dehydrogenase (NAD+) activity"/>
    <property type="evidence" value="ECO:0007669"/>
    <property type="project" value="TreeGrafter"/>
</dbReference>
<evidence type="ECO:0000259" key="2">
    <source>
        <dbReference type="Pfam" id="PF02866"/>
    </source>
</evidence>
<proteinExistence type="inferred from homology"/>
<comment type="similarity">
    <text evidence="1">Belongs to the LDH/MDH superfamily. LDH family.</text>
</comment>
<protein>
    <recommendedName>
        <fullName evidence="2">Lactate/malate dehydrogenase C-terminal domain-containing protein</fullName>
    </recommendedName>
</protein>
<dbReference type="SUPFAM" id="SSF56327">
    <property type="entry name" value="LDH C-terminal domain-like"/>
    <property type="match status" value="1"/>
</dbReference>
<keyword evidence="4" id="KW-1185">Reference proteome</keyword>
<evidence type="ECO:0000313" key="4">
    <source>
        <dbReference type="Proteomes" id="UP000234748"/>
    </source>
</evidence>
<dbReference type="Proteomes" id="UP000234748">
    <property type="component" value="Unassembled WGS sequence"/>
</dbReference>
<feature type="domain" description="Lactate/malate dehydrogenase C-terminal" evidence="2">
    <location>
        <begin position="14"/>
        <end position="102"/>
    </location>
</feature>
<dbReference type="PANTHER" id="PTHR43128:SF16">
    <property type="entry name" value="L-LACTATE DEHYDROGENASE"/>
    <property type="match status" value="1"/>
</dbReference>
<sequence length="115" mass="12691">MKPFGFMAFLFSGNSAYKIIESKGATYYGIAMGLARITRAILKNEHVILPVGAILDGELGHRDVCIGVPFVINRSGIKSIVELTLNDSEKEKLANSIKNLKTFKLKFGSRFNILI</sequence>
<dbReference type="EMBL" id="PGUY01000036">
    <property type="protein sequence ID" value="PLT29690.1"/>
    <property type="molecule type" value="Genomic_DNA"/>
</dbReference>
<dbReference type="OrthoDB" id="9802969at2"/>
<evidence type="ECO:0000256" key="1">
    <source>
        <dbReference type="ARBA" id="ARBA00006054"/>
    </source>
</evidence>
<reference evidence="3 4" key="1">
    <citation type="submission" date="2017-11" db="EMBL/GenBank/DDBJ databases">
        <title>Comparitive Functional Genomics of Dry Heat Resistant strains isolated from the Viking Spacecraft.</title>
        <authorList>
            <person name="Seuylemezian A."/>
            <person name="Cooper K."/>
            <person name="Vaishampayan P."/>
        </authorList>
    </citation>
    <scope>NUCLEOTIDE SEQUENCE [LARGE SCALE GENOMIC DNA]</scope>
    <source>
        <strain evidence="3 4">V1-29</strain>
    </source>
</reference>
<dbReference type="GO" id="GO:0006089">
    <property type="term" value="P:lactate metabolic process"/>
    <property type="evidence" value="ECO:0007669"/>
    <property type="project" value="TreeGrafter"/>
</dbReference>
<dbReference type="AlphaFoldDB" id="A0A2N5M5Q7"/>
<evidence type="ECO:0000313" key="3">
    <source>
        <dbReference type="EMBL" id="PLT29690.1"/>
    </source>
</evidence>
<dbReference type="PANTHER" id="PTHR43128">
    <property type="entry name" value="L-2-HYDROXYCARBOXYLATE DEHYDROGENASE (NAD(P)(+))"/>
    <property type="match status" value="1"/>
</dbReference>